<protein>
    <submittedName>
        <fullName evidence="2">Uncharacterized protein</fullName>
    </submittedName>
</protein>
<evidence type="ECO:0000313" key="2">
    <source>
        <dbReference type="EMBL" id="JAD32672.1"/>
    </source>
</evidence>
<organism evidence="2">
    <name type="scientific">Arundo donax</name>
    <name type="common">Giant reed</name>
    <name type="synonym">Donax arundinaceus</name>
    <dbReference type="NCBI Taxonomy" id="35708"/>
    <lineage>
        <taxon>Eukaryota</taxon>
        <taxon>Viridiplantae</taxon>
        <taxon>Streptophyta</taxon>
        <taxon>Embryophyta</taxon>
        <taxon>Tracheophyta</taxon>
        <taxon>Spermatophyta</taxon>
        <taxon>Magnoliopsida</taxon>
        <taxon>Liliopsida</taxon>
        <taxon>Poales</taxon>
        <taxon>Poaceae</taxon>
        <taxon>PACMAD clade</taxon>
        <taxon>Arundinoideae</taxon>
        <taxon>Arundineae</taxon>
        <taxon>Arundo</taxon>
    </lineage>
</organism>
<reference evidence="2" key="2">
    <citation type="journal article" date="2015" name="Data Brief">
        <title>Shoot transcriptome of the giant reed, Arundo donax.</title>
        <authorList>
            <person name="Barrero R.A."/>
            <person name="Guerrero F.D."/>
            <person name="Moolhuijzen P."/>
            <person name="Goolsby J.A."/>
            <person name="Tidwell J."/>
            <person name="Bellgard S.E."/>
            <person name="Bellgard M.I."/>
        </authorList>
    </citation>
    <scope>NUCLEOTIDE SEQUENCE</scope>
    <source>
        <tissue evidence="2">Shoot tissue taken approximately 20 cm above the soil surface</tissue>
    </source>
</reference>
<feature type="compositionally biased region" description="Basic residues" evidence="1">
    <location>
        <begin position="10"/>
        <end position="23"/>
    </location>
</feature>
<accession>A0A0A8ZCU1</accession>
<evidence type="ECO:0000256" key="1">
    <source>
        <dbReference type="SAM" id="MobiDB-lite"/>
    </source>
</evidence>
<dbReference type="EMBL" id="GBRH01265223">
    <property type="protein sequence ID" value="JAD32672.1"/>
    <property type="molecule type" value="Transcribed_RNA"/>
</dbReference>
<sequence>MGTKVETKVHKNKKSRLTRVSTRKQVLRSQKNYIARMG</sequence>
<name>A0A0A8ZCU1_ARUDO</name>
<proteinExistence type="predicted"/>
<feature type="region of interest" description="Disordered" evidence="1">
    <location>
        <begin position="1"/>
        <end position="23"/>
    </location>
</feature>
<reference evidence="2" key="1">
    <citation type="submission" date="2014-09" db="EMBL/GenBank/DDBJ databases">
        <authorList>
            <person name="Magalhaes I.L.F."/>
            <person name="Oliveira U."/>
            <person name="Santos F.R."/>
            <person name="Vidigal T.H.D.A."/>
            <person name="Brescovit A.D."/>
            <person name="Santos A.J."/>
        </authorList>
    </citation>
    <scope>NUCLEOTIDE SEQUENCE</scope>
    <source>
        <tissue evidence="2">Shoot tissue taken approximately 20 cm above the soil surface</tissue>
    </source>
</reference>
<dbReference type="AlphaFoldDB" id="A0A0A8ZCU1"/>